<evidence type="ECO:0000313" key="2">
    <source>
        <dbReference type="Proteomes" id="UP000789570"/>
    </source>
</evidence>
<keyword evidence="2" id="KW-1185">Reference proteome</keyword>
<feature type="non-terminal residue" evidence="1">
    <location>
        <position position="1"/>
    </location>
</feature>
<organism evidence="1 2">
    <name type="scientific">Funneliformis caledonium</name>
    <dbReference type="NCBI Taxonomy" id="1117310"/>
    <lineage>
        <taxon>Eukaryota</taxon>
        <taxon>Fungi</taxon>
        <taxon>Fungi incertae sedis</taxon>
        <taxon>Mucoromycota</taxon>
        <taxon>Glomeromycotina</taxon>
        <taxon>Glomeromycetes</taxon>
        <taxon>Glomerales</taxon>
        <taxon>Glomeraceae</taxon>
        <taxon>Funneliformis</taxon>
    </lineage>
</organism>
<dbReference type="AlphaFoldDB" id="A0A9N9NLR9"/>
<evidence type="ECO:0000313" key="1">
    <source>
        <dbReference type="EMBL" id="CAG8740761.1"/>
    </source>
</evidence>
<name>A0A9N9NLR9_9GLOM</name>
<proteinExistence type="predicted"/>
<accession>A0A9N9NLR9</accession>
<sequence>EDKITELLQKIIKQNLKINEKLKELLVKQKAIEEWFNQIE</sequence>
<dbReference type="Proteomes" id="UP000789570">
    <property type="component" value="Unassembled WGS sequence"/>
</dbReference>
<protein>
    <submittedName>
        <fullName evidence="1">14324_t:CDS:1</fullName>
    </submittedName>
</protein>
<feature type="non-terminal residue" evidence="1">
    <location>
        <position position="40"/>
    </location>
</feature>
<gene>
    <name evidence="1" type="ORF">FCALED_LOCUS15602</name>
</gene>
<reference evidence="1" key="1">
    <citation type="submission" date="2021-06" db="EMBL/GenBank/DDBJ databases">
        <authorList>
            <person name="Kallberg Y."/>
            <person name="Tangrot J."/>
            <person name="Rosling A."/>
        </authorList>
    </citation>
    <scope>NUCLEOTIDE SEQUENCE</scope>
    <source>
        <strain evidence="1">UK204</strain>
    </source>
</reference>
<dbReference type="EMBL" id="CAJVPQ010014845">
    <property type="protein sequence ID" value="CAG8740761.1"/>
    <property type="molecule type" value="Genomic_DNA"/>
</dbReference>
<comment type="caution">
    <text evidence="1">The sequence shown here is derived from an EMBL/GenBank/DDBJ whole genome shotgun (WGS) entry which is preliminary data.</text>
</comment>